<dbReference type="InterPro" id="IPR043502">
    <property type="entry name" value="DNA/RNA_pol_sf"/>
</dbReference>
<dbReference type="PANTHER" id="PTHR11439:SF498">
    <property type="entry name" value="DNAK FAMILY PROTEIN"/>
    <property type="match status" value="1"/>
</dbReference>
<evidence type="ECO:0000313" key="3">
    <source>
        <dbReference type="Proteomes" id="UP001374535"/>
    </source>
</evidence>
<proteinExistence type="predicted"/>
<organism evidence="2 3">
    <name type="scientific">Vigna mungo</name>
    <name type="common">Black gram</name>
    <name type="synonym">Phaseolus mungo</name>
    <dbReference type="NCBI Taxonomy" id="3915"/>
    <lineage>
        <taxon>Eukaryota</taxon>
        <taxon>Viridiplantae</taxon>
        <taxon>Streptophyta</taxon>
        <taxon>Embryophyta</taxon>
        <taxon>Tracheophyta</taxon>
        <taxon>Spermatophyta</taxon>
        <taxon>Magnoliopsida</taxon>
        <taxon>eudicotyledons</taxon>
        <taxon>Gunneridae</taxon>
        <taxon>Pentapetalae</taxon>
        <taxon>rosids</taxon>
        <taxon>fabids</taxon>
        <taxon>Fabales</taxon>
        <taxon>Fabaceae</taxon>
        <taxon>Papilionoideae</taxon>
        <taxon>50 kb inversion clade</taxon>
        <taxon>NPAAA clade</taxon>
        <taxon>indigoferoid/millettioid clade</taxon>
        <taxon>Phaseoleae</taxon>
        <taxon>Vigna</taxon>
    </lineage>
</organism>
<dbReference type="CDD" id="cd09272">
    <property type="entry name" value="RNase_HI_RT_Ty1"/>
    <property type="match status" value="1"/>
</dbReference>
<protein>
    <recommendedName>
        <fullName evidence="1">Reverse transcriptase Ty1/copia-type domain-containing protein</fullName>
    </recommendedName>
</protein>
<dbReference type="AlphaFoldDB" id="A0AAQ3NCF8"/>
<name>A0AAQ3NCF8_VIGMU</name>
<dbReference type="Proteomes" id="UP001374535">
    <property type="component" value="Chromosome 6"/>
</dbReference>
<dbReference type="PANTHER" id="PTHR11439">
    <property type="entry name" value="GAG-POL-RELATED RETROTRANSPOSON"/>
    <property type="match status" value="1"/>
</dbReference>
<feature type="domain" description="Reverse transcriptase Ty1/copia-type" evidence="1">
    <location>
        <begin position="247"/>
        <end position="351"/>
    </location>
</feature>
<sequence>MDSAYGILNNLFHHFSHRDKFRIADLQEALQSCKQGDSTVSQYYTRLQIIWKELSLYKTILVCTCKSPCTCGLLTKIQKERNDNSVIKFLRGLNDEFSQNGNFIILPHEFHKIPWQTSISRPLKTRLLIPLVVRFLVVDEDVPQNGGRAKYCDHCKRTNHTFDNCWIKDGLPQGYKPSIKPNSSPFNPSAHLTDGVSLTPNDSTVDKTQIQCNFTQEQYDTILGLLKQSQPPTPKAMNYELYALERNHTWTLVNLPAGKKPISCRWVYRIKHKADGSIDRYKTCLVARGFTQTEGLDYYETFSHVVKITTVRLVLALVAMKKWFLHQLDVDNAFLHGDLIEDVYMKPPPGLCPSTPDLDVNLLQHLLILLSNFMLMKEYLSQILLLTGVLLDDYYIPPIRGPTLLLSSNNLVNLFQLLANLMQQAMRIIRYLKNAPGSGLLYTADNSFHIHAYSDSDWATCATTRWSIYGFCVFLGSALISWKSKKQTTVSKSSSEAEYRSLASLICELQWLQYLLKDLHIPCPTPYSFYCDNNYAIHIVKNPTFHERTKHIDIDCHITRQKLQDGLIKLLHVSFTNQIADVFTKSLYPSPFKTTTSKLNMHNIHVHLEGG</sequence>
<accession>A0AAQ3NCF8</accession>
<evidence type="ECO:0000259" key="1">
    <source>
        <dbReference type="Pfam" id="PF07727"/>
    </source>
</evidence>
<evidence type="ECO:0000313" key="2">
    <source>
        <dbReference type="EMBL" id="WVZ07545.1"/>
    </source>
</evidence>
<dbReference type="EMBL" id="CP144695">
    <property type="protein sequence ID" value="WVZ07545.1"/>
    <property type="molecule type" value="Genomic_DNA"/>
</dbReference>
<dbReference type="Pfam" id="PF07727">
    <property type="entry name" value="RVT_2"/>
    <property type="match status" value="1"/>
</dbReference>
<gene>
    <name evidence="2" type="ORF">V8G54_020891</name>
</gene>
<dbReference type="InterPro" id="IPR013103">
    <property type="entry name" value="RVT_2"/>
</dbReference>
<dbReference type="SUPFAM" id="SSF56672">
    <property type="entry name" value="DNA/RNA polymerases"/>
    <property type="match status" value="2"/>
</dbReference>
<keyword evidence="3" id="KW-1185">Reference proteome</keyword>
<reference evidence="2 3" key="1">
    <citation type="journal article" date="2023" name="Life. Sci Alliance">
        <title>Evolutionary insights into 3D genome organization and epigenetic landscape of Vigna mungo.</title>
        <authorList>
            <person name="Junaid A."/>
            <person name="Singh B."/>
            <person name="Bhatia S."/>
        </authorList>
    </citation>
    <scope>NUCLEOTIDE SEQUENCE [LARGE SCALE GENOMIC DNA]</scope>
    <source>
        <strain evidence="2">Urdbean</strain>
    </source>
</reference>